<keyword evidence="1" id="KW-0805">Transcription regulation</keyword>
<dbReference type="SUPFAM" id="SSF53822">
    <property type="entry name" value="Periplasmic binding protein-like I"/>
    <property type="match status" value="1"/>
</dbReference>
<dbReference type="Pfam" id="PF00532">
    <property type="entry name" value="Peripla_BP_1"/>
    <property type="match status" value="1"/>
</dbReference>
<sequence length="365" mass="40468">MRFYIYVIDYVNMSRTTIHDIAKELNTTAATVSRALNDHPSISAATKQSVREAAQKLNYQQNRVASSLRLGRTNVLGVVIPSADISFFGSVIHGIEKVAKAHGYNVILFQTNEQYEDEVQGIKTLLQSNVDGIIASISKETTNYDHFREVKDRNIPLILFDRAIDSLGVSTVVIDDYKGAFMATEHLISQDYTRIAHISGPPHIQIFHDRLRGYVDALAAHHIKVDEDLITYGKVSIDSGRSCAEQLLQLPNRPDAIFAVEDFTALGALQAIKESPWHRPGEIGLVGFANEAFSAYITPSLTTIDQQTAHMGEEAAKIFMELRQNTTVTETAPQKVVLEPLLIARQSSTRPKPKKKSLKASTIVP</sequence>
<dbReference type="PROSITE" id="PS50932">
    <property type="entry name" value="HTH_LACI_2"/>
    <property type="match status" value="1"/>
</dbReference>
<organism evidence="5 6">
    <name type="scientific">Rufibacter quisquiliarum</name>
    <dbReference type="NCBI Taxonomy" id="1549639"/>
    <lineage>
        <taxon>Bacteria</taxon>
        <taxon>Pseudomonadati</taxon>
        <taxon>Bacteroidota</taxon>
        <taxon>Cytophagia</taxon>
        <taxon>Cytophagales</taxon>
        <taxon>Hymenobacteraceae</taxon>
        <taxon>Rufibacter</taxon>
    </lineage>
</organism>
<protein>
    <submittedName>
        <fullName evidence="5">LacI family transcriptional regulator</fullName>
    </submittedName>
</protein>
<gene>
    <name evidence="5" type="ORF">FHS90_004050</name>
</gene>
<reference evidence="5 6" key="1">
    <citation type="submission" date="2020-08" db="EMBL/GenBank/DDBJ databases">
        <title>Genomic Encyclopedia of Type Strains, Phase IV (KMG-IV): sequencing the most valuable type-strain genomes for metagenomic binning, comparative biology and taxonomic classification.</title>
        <authorList>
            <person name="Goeker M."/>
        </authorList>
    </citation>
    <scope>NUCLEOTIDE SEQUENCE [LARGE SCALE GENOMIC DNA]</scope>
    <source>
        <strain evidence="5 6">DSM 29854</strain>
    </source>
</reference>
<evidence type="ECO:0000256" key="3">
    <source>
        <dbReference type="ARBA" id="ARBA00023163"/>
    </source>
</evidence>
<proteinExistence type="predicted"/>
<dbReference type="CDD" id="cd01392">
    <property type="entry name" value="HTH_LacI"/>
    <property type="match status" value="1"/>
</dbReference>
<keyword evidence="6" id="KW-1185">Reference proteome</keyword>
<dbReference type="SUPFAM" id="SSF47413">
    <property type="entry name" value="lambda repressor-like DNA-binding domains"/>
    <property type="match status" value="1"/>
</dbReference>
<feature type="domain" description="HTH lacI-type" evidence="4">
    <location>
        <begin position="16"/>
        <end position="70"/>
    </location>
</feature>
<evidence type="ECO:0000313" key="6">
    <source>
        <dbReference type="Proteomes" id="UP000563094"/>
    </source>
</evidence>
<dbReference type="GO" id="GO:0003700">
    <property type="term" value="F:DNA-binding transcription factor activity"/>
    <property type="evidence" value="ECO:0007669"/>
    <property type="project" value="TreeGrafter"/>
</dbReference>
<comment type="caution">
    <text evidence="5">The sequence shown here is derived from an EMBL/GenBank/DDBJ whole genome shotgun (WGS) entry which is preliminary data.</text>
</comment>
<dbReference type="Pfam" id="PF00356">
    <property type="entry name" value="LacI"/>
    <property type="match status" value="1"/>
</dbReference>
<dbReference type="CDD" id="cd06267">
    <property type="entry name" value="PBP1_LacI_sugar_binding-like"/>
    <property type="match status" value="1"/>
</dbReference>
<dbReference type="AlphaFoldDB" id="A0A839GV04"/>
<dbReference type="InterPro" id="IPR010982">
    <property type="entry name" value="Lambda_DNA-bd_dom_sf"/>
</dbReference>
<dbReference type="PANTHER" id="PTHR30146">
    <property type="entry name" value="LACI-RELATED TRANSCRIPTIONAL REPRESSOR"/>
    <property type="match status" value="1"/>
</dbReference>
<evidence type="ECO:0000259" key="4">
    <source>
        <dbReference type="PROSITE" id="PS50932"/>
    </source>
</evidence>
<dbReference type="RefSeq" id="WP_220483106.1">
    <property type="nucleotide sequence ID" value="NZ_JACJIQ010000020.1"/>
</dbReference>
<name>A0A839GV04_9BACT</name>
<dbReference type="Gene3D" id="1.10.260.40">
    <property type="entry name" value="lambda repressor-like DNA-binding domains"/>
    <property type="match status" value="1"/>
</dbReference>
<dbReference type="Proteomes" id="UP000563094">
    <property type="component" value="Unassembled WGS sequence"/>
</dbReference>
<dbReference type="InterPro" id="IPR001761">
    <property type="entry name" value="Peripla_BP/Lac1_sug-bd_dom"/>
</dbReference>
<dbReference type="Gene3D" id="3.40.50.2300">
    <property type="match status" value="2"/>
</dbReference>
<keyword evidence="3" id="KW-0804">Transcription</keyword>
<dbReference type="SMART" id="SM00354">
    <property type="entry name" value="HTH_LACI"/>
    <property type="match status" value="1"/>
</dbReference>
<dbReference type="InterPro" id="IPR000843">
    <property type="entry name" value="HTH_LacI"/>
</dbReference>
<keyword evidence="2" id="KW-0238">DNA-binding</keyword>
<dbReference type="EMBL" id="JACJIQ010000020">
    <property type="protein sequence ID" value="MBA9079315.1"/>
    <property type="molecule type" value="Genomic_DNA"/>
</dbReference>
<evidence type="ECO:0000256" key="2">
    <source>
        <dbReference type="ARBA" id="ARBA00023125"/>
    </source>
</evidence>
<accession>A0A839GV04</accession>
<evidence type="ECO:0000256" key="1">
    <source>
        <dbReference type="ARBA" id="ARBA00023015"/>
    </source>
</evidence>
<dbReference type="PANTHER" id="PTHR30146:SF109">
    <property type="entry name" value="HTH-TYPE TRANSCRIPTIONAL REGULATOR GALS"/>
    <property type="match status" value="1"/>
</dbReference>
<dbReference type="InterPro" id="IPR028082">
    <property type="entry name" value="Peripla_BP_I"/>
</dbReference>
<evidence type="ECO:0000313" key="5">
    <source>
        <dbReference type="EMBL" id="MBA9079315.1"/>
    </source>
</evidence>
<dbReference type="GO" id="GO:0000976">
    <property type="term" value="F:transcription cis-regulatory region binding"/>
    <property type="evidence" value="ECO:0007669"/>
    <property type="project" value="TreeGrafter"/>
</dbReference>